<keyword evidence="3" id="KW-0723">Serine/threonine-protein kinase</keyword>
<dbReference type="InterPro" id="IPR014710">
    <property type="entry name" value="RmlC-like_jellyroll"/>
</dbReference>
<sequence length="1150" mass="126798">MGQLFCKDCCHDNIPGTKKGAFITWGADTTLQQQNDDDDYDEHDNIYISASTEDDYDDNHTNTNNNDHRKRQSKRVRDKKRNVALHAEFRDRFYAAGSTTSGIMMGGGASSSVASESTNAANNNAASAAVFDNNNSSNNNNDILAPPLCNAKVMVETDNVFCGVECGVDTLLISPRCSSSSDSSSMQQTDSTSFDGGGGDTNCNNDGGGGGRTLPQDNSTAAAARHAKDPPSSPKTFPKTPEEEIFLTSALTDTDTNFILDGIPPHLRQTLMSQMERITVPQHHLLIRKGDPADYFYLLYKGEIGVYIDPGECMDEDVIDIKMIHSNHNSNANLNKLMNNNDAKSSSMSPSSGGSDRTTTTIKRNEFQQSYVLNLRKSLFQSAYNDNTNGINNHGNNTILGQVISLVRGSFGADEKDDQVTAGGCGRGGGGGAAEQITPPAGSSSATATTAASSTLPALIEEMASSTSCDEETDEVSFTPLTELQPLRHERDLGPMDVFGELALIYNCPRTASCVTSTPCTLYRVDGEIFKSILSSSNADREKMRCTESKAALEALHNLGVMENWLDEKSLRDLDSVLNPITFHRGDMVMTKGDYDKIFFFVMSGKLLAHDVGTGDSRKVDLELVEGNHFGELNLLANRPSVANVTVISPKVRLMAITKKDYNKRRASLEPLMRKLSQRNALLTIPVIAKSKLLPNEINKLVQKLELVTFPRGTVAFTSEEMKSALYIMVKGKMQLIISDEDHGVVNTFEVPDHFGGRSLLDPKFFLSKNVQLRALVEGTECVMLSRKSILEVIGKINRLGTPTVPVSRKLVKNMKRSDLKLHRIIGVGAFGRVWLASHRARKTVYALKVMDKKEIVAKKMTKGVMREKNVLASVEHPFIVGLISTFQDDYRVYMLQHYVQGGELLGLIYNVSKKGYLSNDAAAFYGACIVEALSHLHSRSIVHRDLKPENILINAAGYVVLADFGFAKVVLDKTYTTCGSPEYMSPEMLLGKGHNWSVDHWALGVVLYEMLVGQTPFIHVGATRMTLFRRICRGKIAFPDSKKHGIDVHPDARQLIAALLTKDIAARLGSSITQGEEPLRTNPWFQGLLTDYHHVFLAEKVSPPWFPDVDNELDTSYFESHDELEKELLSKEKKETPLDRKSQRMFQGF</sequence>
<evidence type="ECO:0000256" key="11">
    <source>
        <dbReference type="ARBA" id="ARBA00047462"/>
    </source>
</evidence>
<feature type="compositionally biased region" description="Gly residues" evidence="13">
    <location>
        <begin position="423"/>
        <end position="433"/>
    </location>
</feature>
<feature type="binding site" evidence="12">
    <location>
        <position position="859"/>
    </location>
    <ligand>
        <name>ATP</name>
        <dbReference type="ChEBI" id="CHEBI:30616"/>
    </ligand>
</feature>
<dbReference type="InterPro" id="IPR000595">
    <property type="entry name" value="cNMP-bd_dom"/>
</dbReference>
<dbReference type="PROSITE" id="PS50011">
    <property type="entry name" value="PROTEIN_KINASE_DOM"/>
    <property type="match status" value="1"/>
</dbReference>
<evidence type="ECO:0000256" key="8">
    <source>
        <dbReference type="ARBA" id="ARBA00022840"/>
    </source>
</evidence>
<evidence type="ECO:0000259" key="15">
    <source>
        <dbReference type="PROSITE" id="PS50042"/>
    </source>
</evidence>
<comment type="similarity">
    <text evidence="1">Belongs to the protein kinase superfamily. AGC Ser/Thr protein kinase family. cGMP subfamily.</text>
</comment>
<name>A0AAD8XSI2_9STRA</name>
<dbReference type="PROSITE" id="PS00107">
    <property type="entry name" value="PROTEIN_KINASE_ATP"/>
    <property type="match status" value="1"/>
</dbReference>
<dbReference type="PROSITE" id="PS00888">
    <property type="entry name" value="CNMP_BINDING_1"/>
    <property type="match status" value="1"/>
</dbReference>
<dbReference type="InterPro" id="IPR018488">
    <property type="entry name" value="cNMP-bd_CS"/>
</dbReference>
<comment type="catalytic activity">
    <reaction evidence="10">
        <text>L-threonyl-[protein] + ATP = O-phospho-L-threonyl-[protein] + ADP + H(+)</text>
        <dbReference type="Rhea" id="RHEA:46608"/>
        <dbReference type="Rhea" id="RHEA-COMP:11060"/>
        <dbReference type="Rhea" id="RHEA-COMP:11605"/>
        <dbReference type="ChEBI" id="CHEBI:15378"/>
        <dbReference type="ChEBI" id="CHEBI:30013"/>
        <dbReference type="ChEBI" id="CHEBI:30616"/>
        <dbReference type="ChEBI" id="CHEBI:61977"/>
        <dbReference type="ChEBI" id="CHEBI:456216"/>
        <dbReference type="EC" id="2.7.11.12"/>
    </reaction>
</comment>
<dbReference type="PROSITE" id="PS00108">
    <property type="entry name" value="PROTEIN_KINASE_ST"/>
    <property type="match status" value="1"/>
</dbReference>
<evidence type="ECO:0000256" key="13">
    <source>
        <dbReference type="SAM" id="MobiDB-lite"/>
    </source>
</evidence>
<dbReference type="EMBL" id="JATAAI010000062">
    <property type="protein sequence ID" value="KAK1732610.1"/>
    <property type="molecule type" value="Genomic_DNA"/>
</dbReference>
<dbReference type="GO" id="GO:0030553">
    <property type="term" value="F:cGMP binding"/>
    <property type="evidence" value="ECO:0007669"/>
    <property type="project" value="UniProtKB-KW"/>
</dbReference>
<proteinExistence type="inferred from homology"/>
<dbReference type="PROSITE" id="PS51285">
    <property type="entry name" value="AGC_KINASE_CTER"/>
    <property type="match status" value="1"/>
</dbReference>
<feature type="region of interest" description="Disordered" evidence="13">
    <location>
        <begin position="1130"/>
        <end position="1150"/>
    </location>
</feature>
<feature type="compositionally biased region" description="Basic residues" evidence="13">
    <location>
        <begin position="68"/>
        <end position="82"/>
    </location>
</feature>
<dbReference type="SMART" id="SM00100">
    <property type="entry name" value="cNMP"/>
    <property type="match status" value="3"/>
</dbReference>
<evidence type="ECO:0000256" key="9">
    <source>
        <dbReference type="ARBA" id="ARBA00022992"/>
    </source>
</evidence>
<dbReference type="Gene3D" id="1.10.510.10">
    <property type="entry name" value="Transferase(Phosphotransferase) domain 1"/>
    <property type="match status" value="1"/>
</dbReference>
<dbReference type="InterPro" id="IPR000961">
    <property type="entry name" value="AGC-kinase_C"/>
</dbReference>
<organism evidence="17 18">
    <name type="scientific">Skeletonema marinoi</name>
    <dbReference type="NCBI Taxonomy" id="267567"/>
    <lineage>
        <taxon>Eukaryota</taxon>
        <taxon>Sar</taxon>
        <taxon>Stramenopiles</taxon>
        <taxon>Ochrophyta</taxon>
        <taxon>Bacillariophyta</taxon>
        <taxon>Coscinodiscophyceae</taxon>
        <taxon>Thalassiosirophycidae</taxon>
        <taxon>Thalassiosirales</taxon>
        <taxon>Skeletonemataceae</taxon>
        <taxon>Skeletonema</taxon>
        <taxon>Skeletonema marinoi-dohrnii complex</taxon>
    </lineage>
</organism>
<accession>A0AAD8XSI2</accession>
<feature type="compositionally biased region" description="Low complexity" evidence="13">
    <location>
        <begin position="178"/>
        <end position="194"/>
    </location>
</feature>
<gene>
    <name evidence="17" type="ORF">QTG54_016671</name>
</gene>
<feature type="domain" description="Cyclic nucleotide-binding" evidence="15">
    <location>
        <begin position="689"/>
        <end position="796"/>
    </location>
</feature>
<dbReference type="InterPro" id="IPR017441">
    <property type="entry name" value="Protein_kinase_ATP_BS"/>
</dbReference>
<evidence type="ECO:0000256" key="4">
    <source>
        <dbReference type="ARBA" id="ARBA00022535"/>
    </source>
</evidence>
<dbReference type="GO" id="GO:0005524">
    <property type="term" value="F:ATP binding"/>
    <property type="evidence" value="ECO:0007669"/>
    <property type="project" value="UniProtKB-UniRule"/>
</dbReference>
<comment type="catalytic activity">
    <reaction evidence="11">
        <text>L-seryl-[protein] + ATP = O-phospho-L-seryl-[protein] + ADP + H(+)</text>
        <dbReference type="Rhea" id="RHEA:17989"/>
        <dbReference type="Rhea" id="RHEA-COMP:9863"/>
        <dbReference type="Rhea" id="RHEA-COMP:11604"/>
        <dbReference type="ChEBI" id="CHEBI:15378"/>
        <dbReference type="ChEBI" id="CHEBI:29999"/>
        <dbReference type="ChEBI" id="CHEBI:30616"/>
        <dbReference type="ChEBI" id="CHEBI:83421"/>
        <dbReference type="ChEBI" id="CHEBI:456216"/>
        <dbReference type="EC" id="2.7.11.12"/>
    </reaction>
</comment>
<feature type="region of interest" description="Disordered" evidence="13">
    <location>
        <begin position="177"/>
        <end position="240"/>
    </location>
</feature>
<dbReference type="GO" id="GO:0004692">
    <property type="term" value="F:cGMP-dependent protein kinase activity"/>
    <property type="evidence" value="ECO:0007669"/>
    <property type="project" value="UniProtKB-EC"/>
</dbReference>
<dbReference type="FunFam" id="3.30.200.20:FF:000042">
    <property type="entry name" value="Aurora kinase A"/>
    <property type="match status" value="1"/>
</dbReference>
<keyword evidence="5 17" id="KW-0808">Transferase</keyword>
<dbReference type="SMART" id="SM00220">
    <property type="entry name" value="S_TKc"/>
    <property type="match status" value="1"/>
</dbReference>
<evidence type="ECO:0000256" key="12">
    <source>
        <dbReference type="PROSITE-ProRule" id="PRU10141"/>
    </source>
</evidence>
<evidence type="ECO:0000256" key="3">
    <source>
        <dbReference type="ARBA" id="ARBA00022527"/>
    </source>
</evidence>
<evidence type="ECO:0000259" key="16">
    <source>
        <dbReference type="PROSITE" id="PS51285"/>
    </source>
</evidence>
<dbReference type="SUPFAM" id="SSF56112">
    <property type="entry name" value="Protein kinase-like (PK-like)"/>
    <property type="match status" value="1"/>
</dbReference>
<feature type="region of interest" description="Disordered" evidence="13">
    <location>
        <begin position="49"/>
        <end position="82"/>
    </location>
</feature>
<feature type="compositionally biased region" description="Basic and acidic residues" evidence="13">
    <location>
        <begin position="1130"/>
        <end position="1143"/>
    </location>
</feature>
<dbReference type="Pfam" id="PF00027">
    <property type="entry name" value="cNMP_binding"/>
    <property type="match status" value="2"/>
</dbReference>
<dbReference type="Pfam" id="PF00069">
    <property type="entry name" value="Pkinase"/>
    <property type="match status" value="1"/>
</dbReference>
<feature type="compositionally biased region" description="Low complexity" evidence="13">
    <location>
        <begin position="334"/>
        <end position="355"/>
    </location>
</feature>
<dbReference type="Proteomes" id="UP001224775">
    <property type="component" value="Unassembled WGS sequence"/>
</dbReference>
<feature type="domain" description="AGC-kinase C-terminal" evidence="16">
    <location>
        <begin position="1081"/>
        <end position="1150"/>
    </location>
</feature>
<keyword evidence="9" id="KW-0142">cGMP-binding</keyword>
<evidence type="ECO:0000256" key="10">
    <source>
        <dbReference type="ARBA" id="ARBA00047298"/>
    </source>
</evidence>
<keyword evidence="6 12" id="KW-0547">Nucleotide-binding</keyword>
<evidence type="ECO:0000256" key="1">
    <source>
        <dbReference type="ARBA" id="ARBA00006352"/>
    </source>
</evidence>
<dbReference type="AlphaFoldDB" id="A0AAD8XSI2"/>
<feature type="domain" description="Cyclic nucleotide-binding" evidence="15">
    <location>
        <begin position="493"/>
        <end position="544"/>
    </location>
</feature>
<dbReference type="GO" id="GO:0005952">
    <property type="term" value="C:cAMP-dependent protein kinase complex"/>
    <property type="evidence" value="ECO:0007669"/>
    <property type="project" value="TreeGrafter"/>
</dbReference>
<dbReference type="SUPFAM" id="SSF51206">
    <property type="entry name" value="cAMP-binding domain-like"/>
    <property type="match status" value="3"/>
</dbReference>
<protein>
    <recommendedName>
        <fullName evidence="2">cGMP-dependent protein kinase</fullName>
        <ecNumber evidence="2">2.7.11.12</ecNumber>
    </recommendedName>
</protein>
<evidence type="ECO:0000259" key="14">
    <source>
        <dbReference type="PROSITE" id="PS50011"/>
    </source>
</evidence>
<evidence type="ECO:0000313" key="17">
    <source>
        <dbReference type="EMBL" id="KAK1732610.1"/>
    </source>
</evidence>
<feature type="region of interest" description="Disordered" evidence="13">
    <location>
        <begin position="418"/>
        <end position="452"/>
    </location>
</feature>
<feature type="region of interest" description="Disordered" evidence="13">
    <location>
        <begin position="334"/>
        <end position="362"/>
    </location>
</feature>
<evidence type="ECO:0000256" key="2">
    <source>
        <dbReference type="ARBA" id="ARBA00012428"/>
    </source>
</evidence>
<dbReference type="InterPro" id="IPR011009">
    <property type="entry name" value="Kinase-like_dom_sf"/>
</dbReference>
<dbReference type="PANTHER" id="PTHR24353">
    <property type="entry name" value="CYCLIC NUCLEOTIDE-DEPENDENT PROTEIN KINASE"/>
    <property type="match status" value="1"/>
</dbReference>
<evidence type="ECO:0000256" key="5">
    <source>
        <dbReference type="ARBA" id="ARBA00022679"/>
    </source>
</evidence>
<evidence type="ECO:0000256" key="7">
    <source>
        <dbReference type="ARBA" id="ARBA00022777"/>
    </source>
</evidence>
<dbReference type="InterPro" id="IPR000719">
    <property type="entry name" value="Prot_kinase_dom"/>
</dbReference>
<keyword evidence="8 12" id="KW-0067">ATP-binding</keyword>
<keyword evidence="4" id="KW-0140">cGMP</keyword>
<dbReference type="Gene3D" id="2.60.120.10">
    <property type="entry name" value="Jelly Rolls"/>
    <property type="match status" value="4"/>
</dbReference>
<comment type="caution">
    <text evidence="17">The sequence shown here is derived from an EMBL/GenBank/DDBJ whole genome shotgun (WGS) entry which is preliminary data.</text>
</comment>
<dbReference type="EC" id="2.7.11.12" evidence="2"/>
<dbReference type="InterPro" id="IPR008271">
    <property type="entry name" value="Ser/Thr_kinase_AS"/>
</dbReference>
<dbReference type="Gene3D" id="3.30.200.20">
    <property type="entry name" value="Phosphorylase Kinase, domain 1"/>
    <property type="match status" value="1"/>
</dbReference>
<feature type="compositionally biased region" description="Low complexity" evidence="13">
    <location>
        <begin position="438"/>
        <end position="452"/>
    </location>
</feature>
<feature type="domain" description="Cyclic nucleotide-binding" evidence="15">
    <location>
        <begin position="259"/>
        <end position="319"/>
    </location>
</feature>
<feature type="compositionally biased region" description="Gly residues" evidence="13">
    <location>
        <begin position="195"/>
        <end position="212"/>
    </location>
</feature>
<evidence type="ECO:0000256" key="6">
    <source>
        <dbReference type="ARBA" id="ARBA00022741"/>
    </source>
</evidence>
<dbReference type="InterPro" id="IPR018490">
    <property type="entry name" value="cNMP-bd_dom_sf"/>
</dbReference>
<keyword evidence="18" id="KW-1185">Reference proteome</keyword>
<feature type="domain" description="Protein kinase" evidence="14">
    <location>
        <begin position="820"/>
        <end position="1086"/>
    </location>
</feature>
<dbReference type="PROSITE" id="PS50042">
    <property type="entry name" value="CNMP_BINDING_3"/>
    <property type="match status" value="4"/>
</dbReference>
<keyword evidence="7 17" id="KW-0418">Kinase</keyword>
<feature type="domain" description="Cyclic nucleotide-binding" evidence="15">
    <location>
        <begin position="562"/>
        <end position="664"/>
    </location>
</feature>
<dbReference type="GO" id="GO:0004691">
    <property type="term" value="F:cAMP-dependent protein kinase activity"/>
    <property type="evidence" value="ECO:0007669"/>
    <property type="project" value="TreeGrafter"/>
</dbReference>
<dbReference type="CDD" id="cd00038">
    <property type="entry name" value="CAP_ED"/>
    <property type="match status" value="4"/>
</dbReference>
<evidence type="ECO:0000313" key="18">
    <source>
        <dbReference type="Proteomes" id="UP001224775"/>
    </source>
</evidence>
<dbReference type="PANTHER" id="PTHR24353:SF143">
    <property type="entry name" value="PROTEIN KINASE DOMAIN-CONTAINING PROTEIN"/>
    <property type="match status" value="1"/>
</dbReference>
<reference evidence="17" key="1">
    <citation type="submission" date="2023-06" db="EMBL/GenBank/DDBJ databases">
        <title>Survivors Of The Sea: Transcriptome response of Skeletonema marinoi to long-term dormancy.</title>
        <authorList>
            <person name="Pinder M.I.M."/>
            <person name="Kourtchenko O."/>
            <person name="Robertson E.K."/>
            <person name="Larsson T."/>
            <person name="Maumus F."/>
            <person name="Osuna-Cruz C.M."/>
            <person name="Vancaester E."/>
            <person name="Stenow R."/>
            <person name="Vandepoele K."/>
            <person name="Ploug H."/>
            <person name="Bruchert V."/>
            <person name="Godhe A."/>
            <person name="Topel M."/>
        </authorList>
    </citation>
    <scope>NUCLEOTIDE SEQUENCE</scope>
    <source>
        <strain evidence="17">R05AC</strain>
    </source>
</reference>